<reference evidence="1 2" key="1">
    <citation type="submission" date="2024-10" db="EMBL/GenBank/DDBJ databases">
        <title>Updated reference genomes for cyclostephanoid diatoms.</title>
        <authorList>
            <person name="Roberts W.R."/>
            <person name="Alverson A.J."/>
        </authorList>
    </citation>
    <scope>NUCLEOTIDE SEQUENCE [LARGE SCALE GENOMIC DNA]</scope>
    <source>
        <strain evidence="1 2">AJA232-27</strain>
    </source>
</reference>
<keyword evidence="2" id="KW-1185">Reference proteome</keyword>
<sequence>MMVLGTGYQRDMQDPSSRKRSGYEMVVKALMLVGYYGDSGCDRQSSRYKQQICPRMYIGFKP</sequence>
<dbReference type="EMBL" id="JALLBG020000161">
    <property type="protein sequence ID" value="KAL3761061.1"/>
    <property type="molecule type" value="Genomic_DNA"/>
</dbReference>
<accession>A0ABD3MGM1</accession>
<protein>
    <submittedName>
        <fullName evidence="1">Uncharacterized protein</fullName>
    </submittedName>
</protein>
<proteinExistence type="predicted"/>
<gene>
    <name evidence="1" type="ORF">ACHAWU_005198</name>
</gene>
<evidence type="ECO:0000313" key="2">
    <source>
        <dbReference type="Proteomes" id="UP001530293"/>
    </source>
</evidence>
<dbReference type="AlphaFoldDB" id="A0ABD3MGM1"/>
<dbReference type="Proteomes" id="UP001530293">
    <property type="component" value="Unassembled WGS sequence"/>
</dbReference>
<comment type="caution">
    <text evidence="1">The sequence shown here is derived from an EMBL/GenBank/DDBJ whole genome shotgun (WGS) entry which is preliminary data.</text>
</comment>
<organism evidence="1 2">
    <name type="scientific">Discostella pseudostelligera</name>
    <dbReference type="NCBI Taxonomy" id="259834"/>
    <lineage>
        <taxon>Eukaryota</taxon>
        <taxon>Sar</taxon>
        <taxon>Stramenopiles</taxon>
        <taxon>Ochrophyta</taxon>
        <taxon>Bacillariophyta</taxon>
        <taxon>Coscinodiscophyceae</taxon>
        <taxon>Thalassiosirophycidae</taxon>
        <taxon>Stephanodiscales</taxon>
        <taxon>Stephanodiscaceae</taxon>
        <taxon>Discostella</taxon>
    </lineage>
</organism>
<name>A0ABD3MGM1_9STRA</name>
<evidence type="ECO:0000313" key="1">
    <source>
        <dbReference type="EMBL" id="KAL3761061.1"/>
    </source>
</evidence>